<dbReference type="EMBL" id="JAWDGP010004235">
    <property type="protein sequence ID" value="KAK3766361.1"/>
    <property type="molecule type" value="Genomic_DNA"/>
</dbReference>
<evidence type="ECO:0000313" key="2">
    <source>
        <dbReference type="EMBL" id="KAK3766361.1"/>
    </source>
</evidence>
<reference evidence="2" key="1">
    <citation type="journal article" date="2023" name="G3 (Bethesda)">
        <title>A reference genome for the long-term kleptoplast-retaining sea slug Elysia crispata morphotype clarki.</title>
        <authorList>
            <person name="Eastman K.E."/>
            <person name="Pendleton A.L."/>
            <person name="Shaikh M.A."/>
            <person name="Suttiyut T."/>
            <person name="Ogas R."/>
            <person name="Tomko P."/>
            <person name="Gavelis G."/>
            <person name="Widhalm J.R."/>
            <person name="Wisecaver J.H."/>
        </authorList>
    </citation>
    <scope>NUCLEOTIDE SEQUENCE</scope>
    <source>
        <strain evidence="2">ECLA1</strain>
    </source>
</reference>
<feature type="region of interest" description="Disordered" evidence="1">
    <location>
        <begin position="86"/>
        <end position="108"/>
    </location>
</feature>
<protein>
    <submittedName>
        <fullName evidence="2">Uncharacterized protein</fullName>
    </submittedName>
</protein>
<comment type="caution">
    <text evidence="2">The sequence shown here is derived from an EMBL/GenBank/DDBJ whole genome shotgun (WGS) entry which is preliminary data.</text>
</comment>
<dbReference type="AlphaFoldDB" id="A0AAE0ZCV2"/>
<organism evidence="2 3">
    <name type="scientific">Elysia crispata</name>
    <name type="common">lettuce slug</name>
    <dbReference type="NCBI Taxonomy" id="231223"/>
    <lineage>
        <taxon>Eukaryota</taxon>
        <taxon>Metazoa</taxon>
        <taxon>Spiralia</taxon>
        <taxon>Lophotrochozoa</taxon>
        <taxon>Mollusca</taxon>
        <taxon>Gastropoda</taxon>
        <taxon>Heterobranchia</taxon>
        <taxon>Euthyneura</taxon>
        <taxon>Panpulmonata</taxon>
        <taxon>Sacoglossa</taxon>
        <taxon>Placobranchoidea</taxon>
        <taxon>Plakobranchidae</taxon>
        <taxon>Elysia</taxon>
    </lineage>
</organism>
<accession>A0AAE0ZCV2</accession>
<proteinExistence type="predicted"/>
<evidence type="ECO:0000313" key="3">
    <source>
        <dbReference type="Proteomes" id="UP001283361"/>
    </source>
</evidence>
<gene>
    <name evidence="2" type="ORF">RRG08_044546</name>
</gene>
<sequence>MCVIKKKKTASPILVTNKTQNSYRVLPALARDKGTLLQPFLSMFVCARRHVTFLGLASVGTCAFPVRSGAPGYGYKQMRPTSYLVQDNGEADKTQTTSTETEGMDITR</sequence>
<name>A0AAE0ZCV2_9GAST</name>
<keyword evidence="3" id="KW-1185">Reference proteome</keyword>
<dbReference type="Proteomes" id="UP001283361">
    <property type="component" value="Unassembled WGS sequence"/>
</dbReference>
<evidence type="ECO:0000256" key="1">
    <source>
        <dbReference type="SAM" id="MobiDB-lite"/>
    </source>
</evidence>